<organism evidence="1 2">
    <name type="scientific">Brassica napus</name>
    <name type="common">Rape</name>
    <dbReference type="NCBI Taxonomy" id="3708"/>
    <lineage>
        <taxon>Eukaryota</taxon>
        <taxon>Viridiplantae</taxon>
        <taxon>Streptophyta</taxon>
        <taxon>Embryophyta</taxon>
        <taxon>Tracheophyta</taxon>
        <taxon>Spermatophyta</taxon>
        <taxon>Magnoliopsida</taxon>
        <taxon>eudicotyledons</taxon>
        <taxon>Gunneridae</taxon>
        <taxon>Pentapetalae</taxon>
        <taxon>rosids</taxon>
        <taxon>malvids</taxon>
        <taxon>Brassicales</taxon>
        <taxon>Brassicaceae</taxon>
        <taxon>Brassiceae</taxon>
        <taxon>Brassica</taxon>
    </lineage>
</organism>
<keyword evidence="2" id="KW-1185">Reference proteome</keyword>
<evidence type="ECO:0000313" key="1">
    <source>
        <dbReference type="EMBL" id="KAH0939937.1"/>
    </source>
</evidence>
<comment type="caution">
    <text evidence="1">The sequence shown here is derived from an EMBL/GenBank/DDBJ whole genome shotgun (WGS) entry which is preliminary data.</text>
</comment>
<gene>
    <name evidence="1" type="ORF">HID58_007398</name>
</gene>
<reference evidence="1 2" key="1">
    <citation type="submission" date="2021-05" db="EMBL/GenBank/DDBJ databases">
        <title>Genome Assembly of Synthetic Allotetraploid Brassica napus Reveals Homoeologous Exchanges between Subgenomes.</title>
        <authorList>
            <person name="Davis J.T."/>
        </authorList>
    </citation>
    <scope>NUCLEOTIDE SEQUENCE [LARGE SCALE GENOMIC DNA]</scope>
    <source>
        <strain evidence="2">cv. Da-Ae</strain>
        <tissue evidence="1">Seedling</tissue>
    </source>
</reference>
<proteinExistence type="predicted"/>
<name>A0ABQ8EF17_BRANA</name>
<dbReference type="EMBL" id="JAGKQM010000002">
    <property type="protein sequence ID" value="KAH0939937.1"/>
    <property type="molecule type" value="Genomic_DNA"/>
</dbReference>
<protein>
    <submittedName>
        <fullName evidence="1">Uncharacterized protein</fullName>
    </submittedName>
</protein>
<feature type="non-terminal residue" evidence="1">
    <location>
        <position position="1"/>
    </location>
</feature>
<sequence length="211" mass="24156">FPEKMGFHHQKCCQRGGYFVKRERFPSEEGIKPLKLESWSLKTFRCLRGAFQSLRVRRVILTDFQEPSIFLYGLEESINAKIKDENCTAASFVFAKFRVWRNVCPKHQRKWKSTVNSTVMARGTDGIDTILQPTIFMKQKRMSKEVSRESTCPHVSLIVYISVTYHVVSLCTPAGSVSENGMLYTGVKKLETVMVDAVCFSTFTSFLIVQS</sequence>
<evidence type="ECO:0000313" key="2">
    <source>
        <dbReference type="Proteomes" id="UP000824890"/>
    </source>
</evidence>
<accession>A0ABQ8EF17</accession>
<dbReference type="Proteomes" id="UP000824890">
    <property type="component" value="Unassembled WGS sequence"/>
</dbReference>